<evidence type="ECO:0000313" key="6">
    <source>
        <dbReference type="EMBL" id="EMF12782.1"/>
    </source>
</evidence>
<dbReference type="PANTHER" id="PTHR48032">
    <property type="entry name" value="RNA-BINDING PROTEIN MUSASHI HOMOLOG RBP6"/>
    <property type="match status" value="1"/>
</dbReference>
<keyword evidence="2 3" id="KW-0694">RNA-binding</keyword>
<reference evidence="6 7" key="1">
    <citation type="journal article" date="2012" name="PLoS Pathog.">
        <title>Diverse lifestyles and strategies of plant pathogenesis encoded in the genomes of eighteen Dothideomycetes fungi.</title>
        <authorList>
            <person name="Ohm R.A."/>
            <person name="Feau N."/>
            <person name="Henrissat B."/>
            <person name="Schoch C.L."/>
            <person name="Horwitz B.A."/>
            <person name="Barry K.W."/>
            <person name="Condon B.J."/>
            <person name="Copeland A.C."/>
            <person name="Dhillon B."/>
            <person name="Glaser F."/>
            <person name="Hesse C.N."/>
            <person name="Kosti I."/>
            <person name="LaButti K."/>
            <person name="Lindquist E.A."/>
            <person name="Lucas S."/>
            <person name="Salamov A.A."/>
            <person name="Bradshaw R.E."/>
            <person name="Ciuffetti L."/>
            <person name="Hamelin R.C."/>
            <person name="Kema G.H.J."/>
            <person name="Lawrence C."/>
            <person name="Scott J.A."/>
            <person name="Spatafora J.W."/>
            <person name="Turgeon B.G."/>
            <person name="de Wit P.J.G.M."/>
            <person name="Zhong S."/>
            <person name="Goodwin S.B."/>
            <person name="Grigoriev I.V."/>
        </authorList>
    </citation>
    <scope>NUCLEOTIDE SEQUENCE [LARGE SCALE GENOMIC DNA]</scope>
    <source>
        <strain evidence="6 7">SO2202</strain>
    </source>
</reference>
<dbReference type="PANTHER" id="PTHR48032:SF6">
    <property type="entry name" value="RNA-BINDING (RRM_RBD_RNP MOTIFS) FAMILY PROTEIN"/>
    <property type="match status" value="1"/>
</dbReference>
<organism evidence="6 7">
    <name type="scientific">Sphaerulina musiva (strain SO2202)</name>
    <name type="common">Poplar stem canker fungus</name>
    <name type="synonym">Septoria musiva</name>
    <dbReference type="NCBI Taxonomy" id="692275"/>
    <lineage>
        <taxon>Eukaryota</taxon>
        <taxon>Fungi</taxon>
        <taxon>Dikarya</taxon>
        <taxon>Ascomycota</taxon>
        <taxon>Pezizomycotina</taxon>
        <taxon>Dothideomycetes</taxon>
        <taxon>Dothideomycetidae</taxon>
        <taxon>Mycosphaerellales</taxon>
        <taxon>Mycosphaerellaceae</taxon>
        <taxon>Sphaerulina</taxon>
    </lineage>
</organism>
<gene>
    <name evidence="6" type="ORF">SEPMUDRAFT_149339</name>
</gene>
<dbReference type="EMBL" id="KB456264">
    <property type="protein sequence ID" value="EMF12782.1"/>
    <property type="molecule type" value="Genomic_DNA"/>
</dbReference>
<evidence type="ECO:0000259" key="5">
    <source>
        <dbReference type="PROSITE" id="PS50102"/>
    </source>
</evidence>
<feature type="compositionally biased region" description="Gly residues" evidence="4">
    <location>
        <begin position="272"/>
        <end position="296"/>
    </location>
</feature>
<feature type="compositionally biased region" description="Gly residues" evidence="4">
    <location>
        <begin position="513"/>
        <end position="536"/>
    </location>
</feature>
<dbReference type="GO" id="GO:0006417">
    <property type="term" value="P:regulation of translation"/>
    <property type="evidence" value="ECO:0007669"/>
    <property type="project" value="TreeGrafter"/>
</dbReference>
<feature type="compositionally biased region" description="Gly residues" evidence="4">
    <location>
        <begin position="466"/>
        <end position="485"/>
    </location>
</feature>
<dbReference type="InterPro" id="IPR035979">
    <property type="entry name" value="RBD_domain_sf"/>
</dbReference>
<evidence type="ECO:0000256" key="3">
    <source>
        <dbReference type="PROSITE-ProRule" id="PRU00176"/>
    </source>
</evidence>
<dbReference type="FunFam" id="3.30.70.330:FF:000025">
    <property type="entry name" value="RNA-binding protein Musashi homolog 2 isoform X1"/>
    <property type="match status" value="1"/>
</dbReference>
<dbReference type="SMART" id="SM00360">
    <property type="entry name" value="RRM"/>
    <property type="match status" value="2"/>
</dbReference>
<protein>
    <submittedName>
        <fullName evidence="6">RNA-binding domain-containing protein</fullName>
    </submittedName>
</protein>
<accession>M3AZ09</accession>
<dbReference type="OMA" id="AMPNMMN"/>
<feature type="compositionally biased region" description="Low complexity" evidence="4">
    <location>
        <begin position="390"/>
        <end position="407"/>
    </location>
</feature>
<dbReference type="GeneID" id="27902635"/>
<feature type="compositionally biased region" description="Polar residues" evidence="4">
    <location>
        <begin position="51"/>
        <end position="83"/>
    </location>
</feature>
<dbReference type="Proteomes" id="UP000016931">
    <property type="component" value="Unassembled WGS sequence"/>
</dbReference>
<feature type="compositionally biased region" description="Acidic residues" evidence="4">
    <location>
        <begin position="1"/>
        <end position="22"/>
    </location>
</feature>
<dbReference type="SUPFAM" id="SSF54928">
    <property type="entry name" value="RNA-binding domain, RBD"/>
    <property type="match status" value="2"/>
</dbReference>
<dbReference type="STRING" id="692275.M3AZ09"/>
<dbReference type="Gene3D" id="3.30.70.330">
    <property type="match status" value="2"/>
</dbReference>
<dbReference type="InterPro" id="IPR034156">
    <property type="entry name" value="Hrp1_RRM1"/>
</dbReference>
<proteinExistence type="predicted"/>
<dbReference type="AlphaFoldDB" id="M3AZ09"/>
<keyword evidence="7" id="KW-1185">Reference proteome</keyword>
<feature type="region of interest" description="Disordered" evidence="4">
    <location>
        <begin position="382"/>
        <end position="420"/>
    </location>
</feature>
<sequence length="536" mass="56835">MAEPGMDDEDLFADLYDGDDTANDTPAPVVKPEVDPQDAADAAAAAADDFLSQQQAEPVTETNESNGFKQEQSYDQDMGGQQNEFREPEPDNRPLIGSKEDGKMFIGGLNWETTDQSLKDYFSQFGEVIECTVMRDGATGRSRGFGFLTFRDPKTVNTVMVKEHSLDGKLIDPKRAIPRDEQERTAKIFVGGVSQDATEQDFEAFFQKFGRVLDATLMMDKDTGRPRGFGFVTFDNEMAVERTLEGPLAILGKPIEVKRAQPRGKMDEENAGGRGGFGGGRGGRGGFGGGGRGDSGFGNNNNNQMAAAPAQDGNANTMTPAMMAQYWQRMQQYFAQMQAMQQGGGMGGMMGGMNPMMMQQMQAMRAGGQMNPQMMQQMMAMQGGGGGMQGSQSPMNGGAGRGAPNNGNGNGGAGGGNQSGFSAQEQLMFEQQKYERQTLARMQGQNFGGQNTWDGMYDDVPPPDGMGPGPQRGGFGGGRGRGGRQGSAQPPNPNAPVGAPTGPKNHGRPGANYRGGGRGGRGGGGGGYHPYARGGN</sequence>
<dbReference type="PROSITE" id="PS50102">
    <property type="entry name" value="RRM"/>
    <property type="match status" value="2"/>
</dbReference>
<dbReference type="HOGENOM" id="CLU_012062_0_0_1"/>
<feature type="domain" description="RRM" evidence="5">
    <location>
        <begin position="102"/>
        <end position="184"/>
    </location>
</feature>
<dbReference type="InterPro" id="IPR012677">
    <property type="entry name" value="Nucleotide-bd_a/b_plait_sf"/>
</dbReference>
<evidence type="ECO:0000313" key="7">
    <source>
        <dbReference type="Proteomes" id="UP000016931"/>
    </source>
</evidence>
<feature type="region of interest" description="Disordered" evidence="4">
    <location>
        <begin position="261"/>
        <end position="307"/>
    </location>
</feature>
<feature type="compositionally biased region" description="Basic and acidic residues" evidence="4">
    <location>
        <begin position="84"/>
        <end position="99"/>
    </location>
</feature>
<evidence type="ECO:0000256" key="1">
    <source>
        <dbReference type="ARBA" id="ARBA00022737"/>
    </source>
</evidence>
<feature type="domain" description="RRM" evidence="5">
    <location>
        <begin position="186"/>
        <end position="262"/>
    </location>
</feature>
<dbReference type="GO" id="GO:0003729">
    <property type="term" value="F:mRNA binding"/>
    <property type="evidence" value="ECO:0007669"/>
    <property type="project" value="TreeGrafter"/>
</dbReference>
<dbReference type="Pfam" id="PF00076">
    <property type="entry name" value="RRM_1"/>
    <property type="match status" value="2"/>
</dbReference>
<dbReference type="InterPro" id="IPR000504">
    <property type="entry name" value="RRM_dom"/>
</dbReference>
<feature type="compositionally biased region" description="Low complexity" evidence="4">
    <location>
        <begin position="39"/>
        <end position="49"/>
    </location>
</feature>
<dbReference type="RefSeq" id="XP_016760903.1">
    <property type="nucleotide sequence ID" value="XM_016905498.1"/>
</dbReference>
<evidence type="ECO:0000256" key="2">
    <source>
        <dbReference type="ARBA" id="ARBA00022884"/>
    </source>
</evidence>
<feature type="region of interest" description="Disordered" evidence="4">
    <location>
        <begin position="1"/>
        <end position="99"/>
    </location>
</feature>
<feature type="compositionally biased region" description="Gly residues" evidence="4">
    <location>
        <begin position="408"/>
        <end position="418"/>
    </location>
</feature>
<dbReference type="eggNOG" id="KOG4205">
    <property type="taxonomic scope" value="Eukaryota"/>
</dbReference>
<name>M3AZ09_SPHMS</name>
<evidence type="ECO:0000256" key="4">
    <source>
        <dbReference type="SAM" id="MobiDB-lite"/>
    </source>
</evidence>
<keyword evidence="1" id="KW-0677">Repeat</keyword>
<dbReference type="OrthoDB" id="1875751at2759"/>
<feature type="region of interest" description="Disordered" evidence="4">
    <location>
        <begin position="445"/>
        <end position="536"/>
    </location>
</feature>
<dbReference type="CDD" id="cd12577">
    <property type="entry name" value="RRM1_Hrp1p"/>
    <property type="match status" value="1"/>
</dbReference>